<evidence type="ECO:0000256" key="1">
    <source>
        <dbReference type="SAM" id="Phobius"/>
    </source>
</evidence>
<dbReference type="Proteomes" id="UP000215335">
    <property type="component" value="Unassembled WGS sequence"/>
</dbReference>
<organism evidence="2 3">
    <name type="scientific">Trichomalopsis sarcophagae</name>
    <dbReference type="NCBI Taxonomy" id="543379"/>
    <lineage>
        <taxon>Eukaryota</taxon>
        <taxon>Metazoa</taxon>
        <taxon>Ecdysozoa</taxon>
        <taxon>Arthropoda</taxon>
        <taxon>Hexapoda</taxon>
        <taxon>Insecta</taxon>
        <taxon>Pterygota</taxon>
        <taxon>Neoptera</taxon>
        <taxon>Endopterygota</taxon>
        <taxon>Hymenoptera</taxon>
        <taxon>Apocrita</taxon>
        <taxon>Proctotrupomorpha</taxon>
        <taxon>Chalcidoidea</taxon>
        <taxon>Pteromalidae</taxon>
        <taxon>Pteromalinae</taxon>
        <taxon>Trichomalopsis</taxon>
    </lineage>
</organism>
<keyword evidence="1" id="KW-0472">Membrane</keyword>
<dbReference type="EMBL" id="NNAY01001112">
    <property type="protein sequence ID" value="OXU25100.1"/>
    <property type="molecule type" value="Genomic_DNA"/>
</dbReference>
<keyword evidence="1" id="KW-0812">Transmembrane</keyword>
<sequence>MKFIRSVEIFSFTVLIYCYHIVYTGHANRQRPIQKLLCSRIIDRPYAKRRRKKQVQRCKRERLLRARNLNYK</sequence>
<accession>A0A232F3P9</accession>
<evidence type="ECO:0000313" key="2">
    <source>
        <dbReference type="EMBL" id="OXU25100.1"/>
    </source>
</evidence>
<dbReference type="AlphaFoldDB" id="A0A232F3P9"/>
<protein>
    <submittedName>
        <fullName evidence="2">Uncharacterized protein</fullName>
    </submittedName>
</protein>
<keyword evidence="3" id="KW-1185">Reference proteome</keyword>
<keyword evidence="1" id="KW-1133">Transmembrane helix</keyword>
<comment type="caution">
    <text evidence="2">The sequence shown here is derived from an EMBL/GenBank/DDBJ whole genome shotgun (WGS) entry which is preliminary data.</text>
</comment>
<proteinExistence type="predicted"/>
<feature type="transmembrane region" description="Helical" evidence="1">
    <location>
        <begin position="6"/>
        <end position="25"/>
    </location>
</feature>
<reference evidence="2 3" key="1">
    <citation type="journal article" date="2017" name="Curr. Biol.">
        <title>The Evolution of Venom by Co-option of Single-Copy Genes.</title>
        <authorList>
            <person name="Martinson E.O."/>
            <person name="Mrinalini"/>
            <person name="Kelkar Y.D."/>
            <person name="Chang C.H."/>
            <person name="Werren J.H."/>
        </authorList>
    </citation>
    <scope>NUCLEOTIDE SEQUENCE [LARGE SCALE GENOMIC DNA]</scope>
    <source>
        <strain evidence="2 3">Alberta</strain>
        <tissue evidence="2">Whole body</tissue>
    </source>
</reference>
<gene>
    <name evidence="2" type="ORF">TSAR_008837</name>
</gene>
<evidence type="ECO:0000313" key="3">
    <source>
        <dbReference type="Proteomes" id="UP000215335"/>
    </source>
</evidence>
<name>A0A232F3P9_9HYME</name>